<comment type="caution">
    <text evidence="3">The sequence shown here is derived from an EMBL/GenBank/DDBJ whole genome shotgun (WGS) entry which is preliminary data.</text>
</comment>
<keyword evidence="4" id="KW-1185">Reference proteome</keyword>
<name>A0AAV7BBW4_ENGPU</name>
<evidence type="ECO:0000313" key="4">
    <source>
        <dbReference type="Proteomes" id="UP000824782"/>
    </source>
</evidence>
<dbReference type="Pfam" id="PF17517">
    <property type="entry name" value="IgGFc_binding"/>
    <property type="match status" value="2"/>
</dbReference>
<feature type="compositionally biased region" description="Low complexity" evidence="1">
    <location>
        <begin position="435"/>
        <end position="454"/>
    </location>
</feature>
<dbReference type="EMBL" id="WNYA01000006">
    <property type="protein sequence ID" value="KAG8570006.1"/>
    <property type="molecule type" value="Genomic_DNA"/>
</dbReference>
<feature type="domain" description="IgGFc-binding protein N-terminal" evidence="2">
    <location>
        <begin position="12"/>
        <end position="310"/>
    </location>
</feature>
<dbReference type="Proteomes" id="UP000824782">
    <property type="component" value="Unassembled WGS sequence"/>
</dbReference>
<evidence type="ECO:0000256" key="1">
    <source>
        <dbReference type="SAM" id="MobiDB-lite"/>
    </source>
</evidence>
<dbReference type="AlphaFoldDB" id="A0AAV7BBW4"/>
<accession>A0AAV7BBW4</accession>
<dbReference type="PANTHER" id="PTHR46534">
    <property type="entry name" value="IGGFC_BINDING DOMAIN-CONTAINING PROTEIN"/>
    <property type="match status" value="1"/>
</dbReference>
<evidence type="ECO:0000259" key="2">
    <source>
        <dbReference type="Pfam" id="PF17517"/>
    </source>
</evidence>
<sequence length="936" mass="101119">MARNFKKTSGDVSLIYPVDQWDREYYIITPSSGPSASVAKGPSNHYPEFAVVTYEFETTVNISLTGSVQFKGKSYKKGDTLTTNMEPFQSLQIQSEDDLSGTKVNSQHPVAVLSGHSCAPSNEGCSHVFEQLQPVTSWGTSYLVPGMSFQSKSDQVFALASKAATFEYQSGGKKMKTNVEAGQLMKFNVSVSSPLSIHSTERIQVLLFGTGGKYKGKPFGSFFTKIPDVNSFNLRYNLIGQDNFDNNLGIIIAKSSIAPEIQYNGKVLDITNWNMFPESDYSWAEYSYGAGSSSNKMKHPTSPFGLLSIGYSKDMAYGTVAPSIQGQGVPITPVPEIKGPNVQIAPVPETKGSGFGIEGQQEGKPGHFEFKFGVSKGNEGKAVQQQMGAGSGSGTEGQQIGKPGQFEFSWKPATFQYKFDVSKGNEGTAGQPQTGAGSQPGSSSWQSGGFNFQFGGNGQQDMTGGRKVTTQGKYFIVGFLENTFSDDSPRREILVTGITPSTTVTVTMNKSTFNKTIKVGKGETVTFDLPKPSEVKGSGVCPCTTIIKSDADITVMARNFKKTSGDVSLIYPVDQWGTEYYIITPSKGPSAAIAEGPSNHYPEFAVVTYEFETTVNISLTGSVQFKGKNYKKGDTLTTNMEPFQSLQIQSIEDLSETRVNSQHPVAVLSGHSCAPSNEGCSHVFEQLQPVTSWGTSYFVPGMSFQSKSDQVFALASKSACFEYQSGGNKMKTKVGAGQLMKFNVSVSSPLSIHSTERIQVLLFGTGGKYKNKPFGPFMTKVPDVNSFNLQYNLIGQDNVDNNLGIIIAKSSIAPEIQYNGKVLNNTHWNVFPQSEYSWAEYNCGGGSSSNKMKHPTTPFGVLSIGYSKDMAYGTLAPDIQGPKVQISPVPETKGSQSGSSSWQTGGFKFQFGGNGLHHMTGPNVQISPVPETKDKE</sequence>
<reference evidence="3" key="1">
    <citation type="thesis" date="2020" institute="ProQuest LLC" country="789 East Eisenhower Parkway, Ann Arbor, MI, USA">
        <title>Comparative Genomics and Chromosome Evolution.</title>
        <authorList>
            <person name="Mudd A.B."/>
        </authorList>
    </citation>
    <scope>NUCLEOTIDE SEQUENCE</scope>
    <source>
        <strain evidence="3">237g6f4</strain>
        <tissue evidence="3">Blood</tissue>
    </source>
</reference>
<feature type="region of interest" description="Disordered" evidence="1">
    <location>
        <begin position="422"/>
        <end position="465"/>
    </location>
</feature>
<feature type="region of interest" description="Disordered" evidence="1">
    <location>
        <begin position="380"/>
        <end position="405"/>
    </location>
</feature>
<organism evidence="3 4">
    <name type="scientific">Engystomops pustulosus</name>
    <name type="common">Tungara frog</name>
    <name type="synonym">Physalaemus pustulosus</name>
    <dbReference type="NCBI Taxonomy" id="76066"/>
    <lineage>
        <taxon>Eukaryota</taxon>
        <taxon>Metazoa</taxon>
        <taxon>Chordata</taxon>
        <taxon>Craniata</taxon>
        <taxon>Vertebrata</taxon>
        <taxon>Euteleostomi</taxon>
        <taxon>Amphibia</taxon>
        <taxon>Batrachia</taxon>
        <taxon>Anura</taxon>
        <taxon>Neobatrachia</taxon>
        <taxon>Hyloidea</taxon>
        <taxon>Leptodactylidae</taxon>
        <taxon>Leiuperinae</taxon>
        <taxon>Engystomops</taxon>
    </lineage>
</organism>
<gene>
    <name evidence="3" type="ORF">GDO81_014640</name>
</gene>
<feature type="compositionally biased region" description="Low complexity" evidence="1">
    <location>
        <begin position="894"/>
        <end position="904"/>
    </location>
</feature>
<dbReference type="PANTHER" id="PTHR46534:SF2">
    <property type="entry name" value="VWFD DOMAIN-CONTAINING PROTEIN"/>
    <property type="match status" value="1"/>
</dbReference>
<proteinExistence type="predicted"/>
<evidence type="ECO:0000313" key="3">
    <source>
        <dbReference type="EMBL" id="KAG8570006.1"/>
    </source>
</evidence>
<feature type="domain" description="IgGFc-binding protein N-terminal" evidence="2">
    <location>
        <begin position="567"/>
        <end position="865"/>
    </location>
</feature>
<feature type="region of interest" description="Disordered" evidence="1">
    <location>
        <begin position="881"/>
        <end position="904"/>
    </location>
</feature>
<dbReference type="InterPro" id="IPR035234">
    <property type="entry name" value="IgGFc-bd_N"/>
</dbReference>
<protein>
    <recommendedName>
        <fullName evidence="2">IgGFc-binding protein N-terminal domain-containing protein</fullName>
    </recommendedName>
</protein>